<evidence type="ECO:0000313" key="7">
    <source>
        <dbReference type="EMBL" id="WBL36905.1"/>
    </source>
</evidence>
<keyword evidence="4 5" id="KW-0472">Membrane</keyword>
<feature type="transmembrane region" description="Helical" evidence="5">
    <location>
        <begin position="115"/>
        <end position="133"/>
    </location>
</feature>
<dbReference type="Proteomes" id="UP001212803">
    <property type="component" value="Chromosome"/>
</dbReference>
<accession>A0ABY7M8R7</accession>
<sequence length="258" mass="28852">MAESAAPPLPPARRFRAIAAEAGLTAAFMLVYFYLRGVRPDDVDAAVARSLKLIHVEQQLGLFLEVRWQAAFLQSGPAMAIANWVYAWGHYPVMLLIGAWLLWKDPVRFRFVRNVLVVSALIGIAAYWLLPAAPPRLMALHGYDFGFVDTVHGAASNVNYFQPGPFVNDYAALPSFHFGWILLSSMAIWVNTSSRLARAGAAAMSAVMWWAVTVTGNHYFFDMVMGGLVVILSWWFVRSLGDVRLRRLPAAVIERLRW</sequence>
<dbReference type="PANTHER" id="PTHR31310">
    <property type="match status" value="1"/>
</dbReference>
<dbReference type="Pfam" id="PF14378">
    <property type="entry name" value="PAP2_3"/>
    <property type="match status" value="1"/>
</dbReference>
<feature type="transmembrane region" description="Helical" evidence="5">
    <location>
        <begin position="17"/>
        <end position="35"/>
    </location>
</feature>
<keyword evidence="2 5" id="KW-0812">Transmembrane</keyword>
<dbReference type="InterPro" id="IPR026841">
    <property type="entry name" value="Aur1/Ipt1"/>
</dbReference>
<evidence type="ECO:0000256" key="1">
    <source>
        <dbReference type="ARBA" id="ARBA00004141"/>
    </source>
</evidence>
<evidence type="ECO:0000259" key="6">
    <source>
        <dbReference type="Pfam" id="PF14378"/>
    </source>
</evidence>
<dbReference type="PANTHER" id="PTHR31310:SF7">
    <property type="entry name" value="PA-PHOSPHATASE RELATED-FAMILY PROTEIN DDB_G0268928"/>
    <property type="match status" value="1"/>
</dbReference>
<name>A0ABY7M8R7_9CHLR</name>
<evidence type="ECO:0000256" key="2">
    <source>
        <dbReference type="ARBA" id="ARBA00022692"/>
    </source>
</evidence>
<gene>
    <name evidence="7" type="ORF">O0235_04915</name>
</gene>
<protein>
    <submittedName>
        <fullName evidence="7">Phosphatase PAP2 family protein</fullName>
    </submittedName>
</protein>
<keyword evidence="3 5" id="KW-1133">Transmembrane helix</keyword>
<dbReference type="EMBL" id="CP115149">
    <property type="protein sequence ID" value="WBL36905.1"/>
    <property type="molecule type" value="Genomic_DNA"/>
</dbReference>
<dbReference type="RefSeq" id="WP_270057421.1">
    <property type="nucleotide sequence ID" value="NZ_CP115149.1"/>
</dbReference>
<feature type="transmembrane region" description="Helical" evidence="5">
    <location>
        <begin position="170"/>
        <end position="189"/>
    </location>
</feature>
<reference evidence="7 8" key="1">
    <citation type="journal article" date="2023" name="ISME J.">
        <title>Thermophilic Dehalococcoidia with unusual traits shed light on an unexpected past.</title>
        <authorList>
            <person name="Palmer M."/>
            <person name="Covington J.K."/>
            <person name="Zhou E.M."/>
            <person name="Thomas S.C."/>
            <person name="Habib N."/>
            <person name="Seymour C.O."/>
            <person name="Lai D."/>
            <person name="Johnston J."/>
            <person name="Hashimi A."/>
            <person name="Jiao J.Y."/>
            <person name="Muok A.R."/>
            <person name="Liu L."/>
            <person name="Xian W.D."/>
            <person name="Zhi X.Y."/>
            <person name="Li M.M."/>
            <person name="Silva L.P."/>
            <person name="Bowen B.P."/>
            <person name="Louie K."/>
            <person name="Briegel A."/>
            <person name="Pett-Ridge J."/>
            <person name="Weber P.K."/>
            <person name="Tocheva E.I."/>
            <person name="Woyke T."/>
            <person name="Northen T.R."/>
            <person name="Mayali X."/>
            <person name="Li W.J."/>
            <person name="Hedlund B.P."/>
        </authorList>
    </citation>
    <scope>NUCLEOTIDE SEQUENCE [LARGE SCALE GENOMIC DNA]</scope>
    <source>
        <strain evidence="7 8">YIM 72310</strain>
    </source>
</reference>
<evidence type="ECO:0000256" key="5">
    <source>
        <dbReference type="SAM" id="Phobius"/>
    </source>
</evidence>
<organism evidence="7 8">
    <name type="scientific">Tepidiforma flava</name>
    <dbReference type="NCBI Taxonomy" id="3004094"/>
    <lineage>
        <taxon>Bacteria</taxon>
        <taxon>Bacillati</taxon>
        <taxon>Chloroflexota</taxon>
        <taxon>Tepidiformia</taxon>
        <taxon>Tepidiformales</taxon>
        <taxon>Tepidiformaceae</taxon>
        <taxon>Tepidiforma</taxon>
    </lineage>
</organism>
<dbReference type="InterPro" id="IPR052185">
    <property type="entry name" value="IPC_Synthase-Related"/>
</dbReference>
<comment type="subcellular location">
    <subcellularLocation>
        <location evidence="1">Membrane</location>
        <topology evidence="1">Multi-pass membrane protein</topology>
    </subcellularLocation>
</comment>
<feature type="transmembrane region" description="Helical" evidence="5">
    <location>
        <begin position="85"/>
        <end position="103"/>
    </location>
</feature>
<feature type="domain" description="Inositolphosphotransferase Aur1/Ipt1" evidence="6">
    <location>
        <begin position="52"/>
        <end position="235"/>
    </location>
</feature>
<keyword evidence="8" id="KW-1185">Reference proteome</keyword>
<evidence type="ECO:0000313" key="8">
    <source>
        <dbReference type="Proteomes" id="UP001212803"/>
    </source>
</evidence>
<dbReference type="CDD" id="cd03386">
    <property type="entry name" value="PAP2_Aur1_like"/>
    <property type="match status" value="1"/>
</dbReference>
<feature type="transmembrane region" description="Helical" evidence="5">
    <location>
        <begin position="218"/>
        <end position="237"/>
    </location>
</feature>
<proteinExistence type="predicted"/>
<feature type="transmembrane region" description="Helical" evidence="5">
    <location>
        <begin position="196"/>
        <end position="212"/>
    </location>
</feature>
<evidence type="ECO:0000256" key="3">
    <source>
        <dbReference type="ARBA" id="ARBA00022989"/>
    </source>
</evidence>
<evidence type="ECO:0000256" key="4">
    <source>
        <dbReference type="ARBA" id="ARBA00023136"/>
    </source>
</evidence>